<evidence type="ECO:0000313" key="4">
    <source>
        <dbReference type="Proteomes" id="UP000031671"/>
    </source>
</evidence>
<evidence type="ECO:0000313" key="3">
    <source>
        <dbReference type="EMBL" id="GAM54474.1"/>
    </source>
</evidence>
<dbReference type="Pfam" id="PF13116">
    <property type="entry name" value="YhdP"/>
    <property type="match status" value="1"/>
</dbReference>
<feature type="region of interest" description="Disordered" evidence="1">
    <location>
        <begin position="75"/>
        <end position="105"/>
    </location>
</feature>
<dbReference type="InterPro" id="IPR025263">
    <property type="entry name" value="YhdP_central"/>
</dbReference>
<reference evidence="3 4" key="1">
    <citation type="submission" date="2015-01" db="EMBL/GenBank/DDBJ databases">
        <title>Vibrio sp. C1 JCM 19231 whole genome shotgun sequence.</title>
        <authorList>
            <person name="Sawabe T."/>
            <person name="Meirelles P."/>
            <person name="Feng G."/>
            <person name="Sayaka M."/>
            <person name="Hattori M."/>
            <person name="Ohkuma M."/>
        </authorList>
    </citation>
    <scope>NUCLEOTIDE SEQUENCE [LARGE SCALE GENOMIC DNA]</scope>
    <source>
        <strain evidence="4">JCM 19231</strain>
    </source>
</reference>
<comment type="caution">
    <text evidence="3">The sequence shown here is derived from an EMBL/GenBank/DDBJ whole genome shotgun (WGS) entry which is preliminary data.</text>
</comment>
<name>A0A0B8NUR4_9VIBR</name>
<evidence type="ECO:0000259" key="2">
    <source>
        <dbReference type="Pfam" id="PF13116"/>
    </source>
</evidence>
<dbReference type="EMBL" id="BBRZ01000004">
    <property type="protein sequence ID" value="GAM54474.1"/>
    <property type="molecule type" value="Genomic_DNA"/>
</dbReference>
<dbReference type="PANTHER" id="PTHR38690">
    <property type="entry name" value="PROTEASE-RELATED"/>
    <property type="match status" value="1"/>
</dbReference>
<reference evidence="3 4" key="2">
    <citation type="submission" date="2015-01" db="EMBL/GenBank/DDBJ databases">
        <authorList>
            <consortium name="NBRP consortium"/>
            <person name="Sawabe T."/>
            <person name="Meirelles P."/>
            <person name="Feng G."/>
            <person name="Sayaka M."/>
            <person name="Hattori M."/>
            <person name="Ohkuma M."/>
        </authorList>
    </citation>
    <scope>NUCLEOTIDE SEQUENCE [LARGE SCALE GENOMIC DNA]</scope>
    <source>
        <strain evidence="4">JCM 19231</strain>
    </source>
</reference>
<sequence>MDSISGDLSIKGLANLNTQMVDAEVTFSPDLTSGLPMLTAFAVAPQTALYVLAISTVVAPVVEVITQVTYEVKGPMNSPQVREKSRRKGDYEIPNEYRKEAQAGK</sequence>
<protein>
    <submittedName>
        <fullName evidence="3">Possible exported protein</fullName>
    </submittedName>
</protein>
<gene>
    <name evidence="3" type="ORF">JCM19231_4652</name>
</gene>
<feature type="domain" description="YhdP central" evidence="2">
    <location>
        <begin position="1"/>
        <end position="81"/>
    </location>
</feature>
<organism evidence="3 4">
    <name type="scientific">Vibrio ishigakensis</name>
    <dbReference type="NCBI Taxonomy" id="1481914"/>
    <lineage>
        <taxon>Bacteria</taxon>
        <taxon>Pseudomonadati</taxon>
        <taxon>Pseudomonadota</taxon>
        <taxon>Gammaproteobacteria</taxon>
        <taxon>Vibrionales</taxon>
        <taxon>Vibrionaceae</taxon>
        <taxon>Vibrio</taxon>
    </lineage>
</organism>
<dbReference type="Proteomes" id="UP000031671">
    <property type="component" value="Unassembled WGS sequence"/>
</dbReference>
<dbReference type="InterPro" id="IPR011836">
    <property type="entry name" value="YhdP"/>
</dbReference>
<feature type="compositionally biased region" description="Basic and acidic residues" evidence="1">
    <location>
        <begin position="88"/>
        <end position="105"/>
    </location>
</feature>
<dbReference type="PANTHER" id="PTHR38690:SF1">
    <property type="entry name" value="PROTEASE"/>
    <property type="match status" value="1"/>
</dbReference>
<keyword evidence="4" id="KW-1185">Reference proteome</keyword>
<dbReference type="AlphaFoldDB" id="A0A0B8NUR4"/>
<accession>A0A0B8NUR4</accession>
<evidence type="ECO:0000256" key="1">
    <source>
        <dbReference type="SAM" id="MobiDB-lite"/>
    </source>
</evidence>
<proteinExistence type="predicted"/>